<dbReference type="AlphaFoldDB" id="A0A0N7H7N2"/>
<dbReference type="RefSeq" id="WP_081015490.1">
    <property type="nucleotide sequence ID" value="NZ_CP011269.1"/>
</dbReference>
<gene>
    <name evidence="2" type="primary">lppR</name>
    <name evidence="2" type="ORF">XA26_00290</name>
</gene>
<proteinExistence type="predicted"/>
<name>A0A0N7H7N2_MYCFO</name>
<dbReference type="InterPro" id="IPR038232">
    <property type="entry name" value="PknH-like_Extracell_sf"/>
</dbReference>
<feature type="domain" description="PknH-like extracellular" evidence="1">
    <location>
        <begin position="50"/>
        <end position="257"/>
    </location>
</feature>
<evidence type="ECO:0000313" key="2">
    <source>
        <dbReference type="EMBL" id="ALI23895.1"/>
    </source>
</evidence>
<evidence type="ECO:0000259" key="1">
    <source>
        <dbReference type="Pfam" id="PF14032"/>
    </source>
</evidence>
<dbReference type="KEGG" id="mft:XA26_00290"/>
<reference evidence="2 3" key="1">
    <citation type="journal article" date="2015" name="MBio">
        <title>Enzymatic Degradation of Phenazines Can Generate Energy and Protect Sensitive Organisms from Toxicity.</title>
        <authorList>
            <person name="Costa K.C."/>
            <person name="Bergkessel M."/>
            <person name="Saunders S."/>
            <person name="Korlach J."/>
            <person name="Newman D.K."/>
        </authorList>
    </citation>
    <scope>NUCLEOTIDE SEQUENCE [LARGE SCALE GENOMIC DNA]</scope>
    <source>
        <strain evidence="2 3">CT6</strain>
    </source>
</reference>
<accession>A0A0N7H7N2</accession>
<organism evidence="2 3">
    <name type="scientific">Mycolicibacterium fortuitum</name>
    <name type="common">Mycobacterium fortuitum</name>
    <dbReference type="NCBI Taxonomy" id="1766"/>
    <lineage>
        <taxon>Bacteria</taxon>
        <taxon>Bacillati</taxon>
        <taxon>Actinomycetota</taxon>
        <taxon>Actinomycetes</taxon>
        <taxon>Mycobacteriales</taxon>
        <taxon>Mycobacteriaceae</taxon>
        <taxon>Mycolicibacterium</taxon>
    </lineage>
</organism>
<dbReference type="EMBL" id="CP011269">
    <property type="protein sequence ID" value="ALI23895.1"/>
    <property type="molecule type" value="Genomic_DNA"/>
</dbReference>
<dbReference type="Pfam" id="PF14032">
    <property type="entry name" value="PknH_C"/>
    <property type="match status" value="1"/>
</dbReference>
<sequence>MGDFRVDVAARWPRIGVGALVLVLSACSGTVDGNAAAHRAAQEPGDDVRSIAQVLPEPAELSVAVGAPVQTESEGSAGGIDSLPNGMGDALPSQCLGVHSPRMRRTFQNAPVTAAIEGEWESSSESGELADPNIRITAGVIELDSAASAHSWYSTFASQWQQCQGQTVTMASAIAGSSEQNAAEITDVADTDGVLSAAVLVRAGVAEDTREPLVKQRALAVASRFIVDVQVVRISTESADRATDGQAVAVAHLIANRIVSTG</sequence>
<dbReference type="Proteomes" id="UP000057134">
    <property type="component" value="Chromosome"/>
</dbReference>
<dbReference type="InterPro" id="IPR026954">
    <property type="entry name" value="PknH-like_Extracell"/>
</dbReference>
<dbReference type="PROSITE" id="PS51257">
    <property type="entry name" value="PROKAR_LIPOPROTEIN"/>
    <property type="match status" value="1"/>
</dbReference>
<protein>
    <submittedName>
        <fullName evidence="2">LppR</fullName>
    </submittedName>
</protein>
<dbReference type="PATRIC" id="fig|1766.6.peg.25"/>
<dbReference type="Gene3D" id="3.40.1000.70">
    <property type="entry name" value="PknH-like extracellular domain"/>
    <property type="match status" value="1"/>
</dbReference>
<evidence type="ECO:0000313" key="3">
    <source>
        <dbReference type="Proteomes" id="UP000057134"/>
    </source>
</evidence>
<keyword evidence="3" id="KW-1185">Reference proteome</keyword>